<protein>
    <recommendedName>
        <fullName evidence="2">DUF7727 domain-containing protein</fullName>
    </recommendedName>
</protein>
<accession>A0A9P6MB75</accession>
<dbReference type="InterPro" id="IPR056144">
    <property type="entry name" value="DUF7727"/>
</dbReference>
<feature type="transmembrane region" description="Helical" evidence="1">
    <location>
        <begin position="89"/>
        <end position="107"/>
    </location>
</feature>
<feature type="transmembrane region" description="Helical" evidence="1">
    <location>
        <begin position="65"/>
        <end position="83"/>
    </location>
</feature>
<evidence type="ECO:0000259" key="2">
    <source>
        <dbReference type="Pfam" id="PF24853"/>
    </source>
</evidence>
<dbReference type="Proteomes" id="UP000749646">
    <property type="component" value="Unassembled WGS sequence"/>
</dbReference>
<comment type="caution">
    <text evidence="3">The sequence shown here is derived from an EMBL/GenBank/DDBJ whole genome shotgun (WGS) entry which is preliminary data.</text>
</comment>
<dbReference type="Pfam" id="PF24853">
    <property type="entry name" value="DUF7727"/>
    <property type="match status" value="1"/>
</dbReference>
<organism evidence="3 4">
    <name type="scientific">Modicella reniformis</name>
    <dbReference type="NCBI Taxonomy" id="1440133"/>
    <lineage>
        <taxon>Eukaryota</taxon>
        <taxon>Fungi</taxon>
        <taxon>Fungi incertae sedis</taxon>
        <taxon>Mucoromycota</taxon>
        <taxon>Mortierellomycotina</taxon>
        <taxon>Mortierellomycetes</taxon>
        <taxon>Mortierellales</taxon>
        <taxon>Mortierellaceae</taxon>
        <taxon>Modicella</taxon>
    </lineage>
</organism>
<evidence type="ECO:0000313" key="4">
    <source>
        <dbReference type="Proteomes" id="UP000749646"/>
    </source>
</evidence>
<keyword evidence="1" id="KW-1133">Transmembrane helix</keyword>
<gene>
    <name evidence="3" type="ORF">BGZ65_006385</name>
</gene>
<feature type="transmembrane region" description="Helical" evidence="1">
    <location>
        <begin position="12"/>
        <end position="30"/>
    </location>
</feature>
<dbReference type="OrthoDB" id="2110422at2759"/>
<feature type="domain" description="DUF7727" evidence="2">
    <location>
        <begin position="41"/>
        <end position="104"/>
    </location>
</feature>
<keyword evidence="4" id="KW-1185">Reference proteome</keyword>
<name>A0A9P6MB75_9FUNG</name>
<evidence type="ECO:0000313" key="3">
    <source>
        <dbReference type="EMBL" id="KAF9986745.1"/>
    </source>
</evidence>
<proteinExistence type="predicted"/>
<evidence type="ECO:0000256" key="1">
    <source>
        <dbReference type="SAM" id="Phobius"/>
    </source>
</evidence>
<feature type="transmembrane region" description="Helical" evidence="1">
    <location>
        <begin position="36"/>
        <end position="53"/>
    </location>
</feature>
<dbReference type="EMBL" id="JAAAHW010003211">
    <property type="protein sequence ID" value="KAF9986745.1"/>
    <property type="molecule type" value="Genomic_DNA"/>
</dbReference>
<reference evidence="3" key="1">
    <citation type="journal article" date="2020" name="Fungal Divers.">
        <title>Resolving the Mortierellaceae phylogeny through synthesis of multi-gene phylogenetics and phylogenomics.</title>
        <authorList>
            <person name="Vandepol N."/>
            <person name="Liber J."/>
            <person name="Desiro A."/>
            <person name="Na H."/>
            <person name="Kennedy M."/>
            <person name="Barry K."/>
            <person name="Grigoriev I.V."/>
            <person name="Miller A.N."/>
            <person name="O'Donnell K."/>
            <person name="Stajich J.E."/>
            <person name="Bonito G."/>
        </authorList>
    </citation>
    <scope>NUCLEOTIDE SEQUENCE</scope>
    <source>
        <strain evidence="3">MES-2147</strain>
    </source>
</reference>
<dbReference type="AlphaFoldDB" id="A0A9P6MB75"/>
<keyword evidence="1" id="KW-0472">Membrane</keyword>
<keyword evidence="1" id="KW-0812">Transmembrane</keyword>
<sequence length="119" mass="12943">MGGIVWVEWARLVCLTASFVIFLGGILGTFEPLPAFDAMSVLGMVLAAMEYPFVAVDYFNSSKSLMPRVIFYIPLTVLALLEAQTVNGGVYLAIGTIAYLMAIRVNFKKQQSTAPGQMV</sequence>